<proteinExistence type="predicted"/>
<evidence type="ECO:0000256" key="3">
    <source>
        <dbReference type="ARBA" id="ARBA00022833"/>
    </source>
</evidence>
<reference evidence="7 9" key="2">
    <citation type="journal article" date="2013" name="Nature">
        <title>Insights into bilaterian evolution from three spiralian genomes.</title>
        <authorList>
            <person name="Simakov O."/>
            <person name="Marletaz F."/>
            <person name="Cho S.J."/>
            <person name="Edsinger-Gonzales E."/>
            <person name="Havlak P."/>
            <person name="Hellsten U."/>
            <person name="Kuo D.H."/>
            <person name="Larsson T."/>
            <person name="Lv J."/>
            <person name="Arendt D."/>
            <person name="Savage R."/>
            <person name="Osoegawa K."/>
            <person name="de Jong P."/>
            <person name="Grimwood J."/>
            <person name="Chapman J.A."/>
            <person name="Shapiro H."/>
            <person name="Aerts A."/>
            <person name="Otillar R.P."/>
            <person name="Terry A.Y."/>
            <person name="Boore J.L."/>
            <person name="Grigoriev I.V."/>
            <person name="Lindberg D.R."/>
            <person name="Seaver E.C."/>
            <person name="Weisblat D.A."/>
            <person name="Putnam N.H."/>
            <person name="Rokhsar D.S."/>
        </authorList>
    </citation>
    <scope>NUCLEOTIDE SEQUENCE</scope>
    <source>
        <strain evidence="7 9">I ESC-2004</strain>
    </source>
</reference>
<dbReference type="Pfam" id="PF05485">
    <property type="entry name" value="THAP"/>
    <property type="match status" value="1"/>
</dbReference>
<dbReference type="EMBL" id="KB302616">
    <property type="protein sequence ID" value="ELU04070.1"/>
    <property type="molecule type" value="Genomic_DNA"/>
</dbReference>
<organism evidence="7">
    <name type="scientific">Capitella teleta</name>
    <name type="common">Polychaete worm</name>
    <dbReference type="NCBI Taxonomy" id="283909"/>
    <lineage>
        <taxon>Eukaryota</taxon>
        <taxon>Metazoa</taxon>
        <taxon>Spiralia</taxon>
        <taxon>Lophotrochozoa</taxon>
        <taxon>Annelida</taxon>
        <taxon>Polychaeta</taxon>
        <taxon>Sedentaria</taxon>
        <taxon>Scolecida</taxon>
        <taxon>Capitellidae</taxon>
        <taxon>Capitella</taxon>
    </lineage>
</organism>
<protein>
    <recommendedName>
        <fullName evidence="6">THAP-type domain-containing protein</fullName>
    </recommendedName>
</protein>
<dbReference type="EnsemblMetazoa" id="CapteT225598">
    <property type="protein sequence ID" value="CapteP225598"/>
    <property type="gene ID" value="CapteG225598"/>
</dbReference>
<keyword evidence="3" id="KW-0862">Zinc</keyword>
<dbReference type="Proteomes" id="UP000014760">
    <property type="component" value="Unassembled WGS sequence"/>
</dbReference>
<evidence type="ECO:0000313" key="7">
    <source>
        <dbReference type="EMBL" id="ELU04070.1"/>
    </source>
</evidence>
<evidence type="ECO:0000256" key="4">
    <source>
        <dbReference type="ARBA" id="ARBA00023125"/>
    </source>
</evidence>
<evidence type="ECO:0000256" key="2">
    <source>
        <dbReference type="ARBA" id="ARBA00022771"/>
    </source>
</evidence>
<keyword evidence="2 5" id="KW-0863">Zinc-finger</keyword>
<dbReference type="AlphaFoldDB" id="R7UCG5"/>
<name>R7UCG5_CAPTE</name>
<evidence type="ECO:0000259" key="6">
    <source>
        <dbReference type="PROSITE" id="PS50950"/>
    </source>
</evidence>
<keyword evidence="4 5" id="KW-0238">DNA-binding</keyword>
<dbReference type="EMBL" id="AMQN01008258">
    <property type="status" value="NOT_ANNOTATED_CDS"/>
    <property type="molecule type" value="Genomic_DNA"/>
</dbReference>
<accession>R7UCG5</accession>
<keyword evidence="9" id="KW-1185">Reference proteome</keyword>
<dbReference type="InterPro" id="IPR006612">
    <property type="entry name" value="THAP_Znf"/>
</dbReference>
<reference evidence="8" key="3">
    <citation type="submission" date="2015-06" db="UniProtKB">
        <authorList>
            <consortium name="EnsemblMetazoa"/>
        </authorList>
    </citation>
    <scope>IDENTIFICATION</scope>
</reference>
<gene>
    <name evidence="7" type="ORF">CAPTEDRAFT_225598</name>
</gene>
<evidence type="ECO:0000313" key="9">
    <source>
        <dbReference type="Proteomes" id="UP000014760"/>
    </source>
</evidence>
<evidence type="ECO:0000256" key="1">
    <source>
        <dbReference type="ARBA" id="ARBA00022723"/>
    </source>
</evidence>
<feature type="domain" description="THAP-type" evidence="6">
    <location>
        <begin position="72"/>
        <end position="152"/>
    </location>
</feature>
<keyword evidence="1" id="KW-0479">Metal-binding</keyword>
<evidence type="ECO:0000313" key="8">
    <source>
        <dbReference type="EnsemblMetazoa" id="CapteP225598"/>
    </source>
</evidence>
<reference evidence="9" key="1">
    <citation type="submission" date="2012-12" db="EMBL/GenBank/DDBJ databases">
        <authorList>
            <person name="Hellsten U."/>
            <person name="Grimwood J."/>
            <person name="Chapman J.A."/>
            <person name="Shapiro H."/>
            <person name="Aerts A."/>
            <person name="Otillar R.P."/>
            <person name="Terry A.Y."/>
            <person name="Boore J.L."/>
            <person name="Simakov O."/>
            <person name="Marletaz F."/>
            <person name="Cho S.-J."/>
            <person name="Edsinger-Gonzales E."/>
            <person name="Havlak P."/>
            <person name="Kuo D.-H."/>
            <person name="Larsson T."/>
            <person name="Lv J."/>
            <person name="Arendt D."/>
            <person name="Savage R."/>
            <person name="Osoegawa K."/>
            <person name="de Jong P."/>
            <person name="Lindberg D.R."/>
            <person name="Seaver E.C."/>
            <person name="Weisblat D.A."/>
            <person name="Putnam N.H."/>
            <person name="Grigoriev I.V."/>
            <person name="Rokhsar D.S."/>
        </authorList>
    </citation>
    <scope>NUCLEOTIDE SEQUENCE</scope>
    <source>
        <strain evidence="9">I ESC-2004</strain>
    </source>
</reference>
<dbReference type="PROSITE" id="PS50950">
    <property type="entry name" value="ZF_THAP"/>
    <property type="match status" value="1"/>
</dbReference>
<dbReference type="GO" id="GO:0003677">
    <property type="term" value="F:DNA binding"/>
    <property type="evidence" value="ECO:0007669"/>
    <property type="project" value="UniProtKB-UniRule"/>
</dbReference>
<dbReference type="HOGENOM" id="CLU_453607_0_0_1"/>
<dbReference type="GO" id="GO:0008270">
    <property type="term" value="F:zinc ion binding"/>
    <property type="evidence" value="ECO:0007669"/>
    <property type="project" value="UniProtKB-KW"/>
</dbReference>
<dbReference type="OrthoDB" id="10048622at2759"/>
<evidence type="ECO:0000256" key="5">
    <source>
        <dbReference type="PROSITE-ProRule" id="PRU00309"/>
    </source>
</evidence>
<sequence>MKLIKGAVPTLFTWNEFKTPTRKTPACRQPIKEEFPAEMLWSESDCGLKGSLTGQCVVTDCKNREYGLEKWMKKECETHNGCNHNTGISICVCAPPYVLWPFPTEQKDSHQRNEWIRLVNRKGFEITSKSRICSKHFPAGRPTLAEPNPTIDLGYKISILPQVPVPGPTITLYPDNNDDTSGILKPPVDHDSYCSNTSDSHGCTDLQQQAETEPAEMHADISAGFASPSVVTEQKVGHITGLPELILGTLSLRTIYYSGAGSVSLKDKPGLRTLFLAADILPSKKYSNVHAKYCKLGYAIKLQFENFKVEGITNIASGLWFYSVQGLFKAAFEHGDTSMQRACVKYLQSSWLEDFELQPLVNSESVMLDLTHVVTGSVDQESRVSPLSLGIPCATHPSVSVQSVDDPVSSLLRNLCHSVRAKINHTEPHAHAMETLLQVLRAYKYDYEKGGFSFPYSVLNSYALVADDSALHKHYCCVGGFNLPPQKAVLLNLLSEWLGQEFAALKPSVNAQAEQFKLRHIESIDKLPPAKDLVSELFPQCMRTFMYNWMQTNQRCPEAGTSDAKKMCPDIHPYVQLILEFANNTLVTGVAHVLYSSLMQSQ</sequence>